<name>A0A6M3ZTW4_9BURK</name>
<reference evidence="1 2" key="1">
    <citation type="journal article" date="2012" name="J. Bacteriol.">
        <title>Genome sequence of the pathogenic Herbaspirillum seropedicae strain Os34, isolated from rice roots.</title>
        <authorList>
            <person name="Ye W."/>
            <person name="Ye S."/>
            <person name="Liu J."/>
            <person name="Chang S."/>
            <person name="Chen M."/>
            <person name="Zhu B."/>
            <person name="Guo L."/>
            <person name="An Q."/>
        </authorList>
    </citation>
    <scope>NUCLEOTIDE SEQUENCE [LARGE SCALE GENOMIC DNA]</scope>
    <source>
        <strain evidence="1 2">Os34</strain>
    </source>
</reference>
<dbReference type="Proteomes" id="UP000501648">
    <property type="component" value="Chromosome"/>
</dbReference>
<evidence type="ECO:0000313" key="2">
    <source>
        <dbReference type="Proteomes" id="UP000501648"/>
    </source>
</evidence>
<gene>
    <name evidence="1" type="ORF">C798_18185</name>
</gene>
<dbReference type="AlphaFoldDB" id="A0A6M3ZTW4"/>
<organism evidence="1 2">
    <name type="scientific">Herbaspirillum rubrisubalbicans Os34</name>
    <dbReference type="NCBI Taxonomy" id="1235827"/>
    <lineage>
        <taxon>Bacteria</taxon>
        <taxon>Pseudomonadati</taxon>
        <taxon>Pseudomonadota</taxon>
        <taxon>Betaproteobacteria</taxon>
        <taxon>Burkholderiales</taxon>
        <taxon>Oxalobacteraceae</taxon>
        <taxon>Herbaspirillum</taxon>
    </lineage>
</organism>
<protein>
    <submittedName>
        <fullName evidence="1">Uncharacterized protein</fullName>
    </submittedName>
</protein>
<accession>A0A6M3ZTW4</accession>
<dbReference type="EMBL" id="CP008956">
    <property type="protein sequence ID" value="QJQ02089.1"/>
    <property type="molecule type" value="Genomic_DNA"/>
</dbReference>
<evidence type="ECO:0000313" key="1">
    <source>
        <dbReference type="EMBL" id="QJQ02089.1"/>
    </source>
</evidence>
<proteinExistence type="predicted"/>
<sequence length="145" mass="16856">MDCAMLKLMESPKDLIRYIVYSIYMLFRLFDAKLWTLDDQLGQKHPTWPARQILIIQTVGAIVEQNEYYQYPANEFFADMLPLLQEAEKHYAALQEVDMDGSRINSALTDEKFDEYQIMLSKAWAEVLPSLEVFQRSKGKLAPGI</sequence>